<accession>A0AAN7Z085</accession>
<evidence type="ECO:0000313" key="4">
    <source>
        <dbReference type="Proteomes" id="UP001305414"/>
    </source>
</evidence>
<proteinExistence type="predicted"/>
<feature type="coiled-coil region" evidence="1">
    <location>
        <begin position="88"/>
        <end position="115"/>
    </location>
</feature>
<organism evidence="3 4">
    <name type="scientific">Xylaria bambusicola</name>
    <dbReference type="NCBI Taxonomy" id="326684"/>
    <lineage>
        <taxon>Eukaryota</taxon>
        <taxon>Fungi</taxon>
        <taxon>Dikarya</taxon>
        <taxon>Ascomycota</taxon>
        <taxon>Pezizomycotina</taxon>
        <taxon>Sordariomycetes</taxon>
        <taxon>Xylariomycetidae</taxon>
        <taxon>Xylariales</taxon>
        <taxon>Xylariaceae</taxon>
        <taxon>Xylaria</taxon>
    </lineage>
</organism>
<keyword evidence="1" id="KW-0175">Coiled coil</keyword>
<sequence>MSRSRVPLLVGGTAAAGIGYYLYTAGGDGKVAEKQAEVNTTTNTPQITADVHKLSSKIKGELPGRGQEAQKDAELLGRQTGAKVDSALSKTEAELARAKAEAHAYTKEARDATMKKIDEFDKKVENEASKAKSGIWSWFGGK</sequence>
<dbReference type="EMBL" id="JAWHQM010000023">
    <property type="protein sequence ID" value="KAK5632240.1"/>
    <property type="molecule type" value="Genomic_DNA"/>
</dbReference>
<dbReference type="AlphaFoldDB" id="A0AAN7Z085"/>
<protein>
    <recommendedName>
        <fullName evidence="5">Calcofluor white hypersensitive protein</fullName>
    </recommendedName>
</protein>
<feature type="compositionally biased region" description="Basic and acidic residues" evidence="2">
    <location>
        <begin position="59"/>
        <end position="75"/>
    </location>
</feature>
<evidence type="ECO:0000256" key="1">
    <source>
        <dbReference type="SAM" id="Coils"/>
    </source>
</evidence>
<comment type="caution">
    <text evidence="3">The sequence shown here is derived from an EMBL/GenBank/DDBJ whole genome shotgun (WGS) entry which is preliminary data.</text>
</comment>
<reference evidence="3 4" key="1">
    <citation type="submission" date="2023-10" db="EMBL/GenBank/DDBJ databases">
        <title>Draft genome sequence of Xylaria bambusicola isolate GMP-LS, the root and basal stem rot pathogen of sugarcane in Indonesia.</title>
        <authorList>
            <person name="Selvaraj P."/>
            <person name="Muralishankar V."/>
            <person name="Muruganantham S."/>
            <person name="Sp S."/>
            <person name="Haryani S."/>
            <person name="Lau K.J.X."/>
            <person name="Naqvi N.I."/>
        </authorList>
    </citation>
    <scope>NUCLEOTIDE SEQUENCE [LARGE SCALE GENOMIC DNA]</scope>
    <source>
        <strain evidence="3">GMP-LS</strain>
    </source>
</reference>
<name>A0AAN7Z085_9PEZI</name>
<evidence type="ECO:0000313" key="3">
    <source>
        <dbReference type="EMBL" id="KAK5632240.1"/>
    </source>
</evidence>
<keyword evidence="4" id="KW-1185">Reference proteome</keyword>
<gene>
    <name evidence="3" type="ORF">RRF57_007954</name>
</gene>
<feature type="region of interest" description="Disordered" evidence="2">
    <location>
        <begin position="59"/>
        <end position="78"/>
    </location>
</feature>
<dbReference type="Proteomes" id="UP001305414">
    <property type="component" value="Unassembled WGS sequence"/>
</dbReference>
<evidence type="ECO:0008006" key="5">
    <source>
        <dbReference type="Google" id="ProtNLM"/>
    </source>
</evidence>
<evidence type="ECO:0000256" key="2">
    <source>
        <dbReference type="SAM" id="MobiDB-lite"/>
    </source>
</evidence>